<dbReference type="CDD" id="cd00402">
    <property type="entry name" value="Riboflavin_synthase_like"/>
    <property type="match status" value="1"/>
</dbReference>
<proteinExistence type="predicted"/>
<feature type="repeat" description="Lumazine-binding" evidence="10">
    <location>
        <begin position="1"/>
        <end position="98"/>
    </location>
</feature>
<reference evidence="12 13" key="1">
    <citation type="submission" date="2017-02" db="EMBL/GenBank/DDBJ databases">
        <authorList>
            <person name="Peterson S.W."/>
        </authorList>
    </citation>
    <scope>NUCLEOTIDE SEQUENCE [LARGE SCALE GENOMIC DNA]</scope>
    <source>
        <strain evidence="12 13">CECT 9027</strain>
    </source>
</reference>
<evidence type="ECO:0000313" key="13">
    <source>
        <dbReference type="Proteomes" id="UP000189475"/>
    </source>
</evidence>
<dbReference type="PANTHER" id="PTHR21098:SF0">
    <property type="entry name" value="RIBOFLAVIN SYNTHASE"/>
    <property type="match status" value="1"/>
</dbReference>
<dbReference type="FunFam" id="2.40.30.20:FF:000003">
    <property type="entry name" value="Riboflavin synthase, alpha subunit"/>
    <property type="match status" value="1"/>
</dbReference>
<evidence type="ECO:0000256" key="8">
    <source>
        <dbReference type="ARBA" id="ARBA00022737"/>
    </source>
</evidence>
<dbReference type="PIRSF" id="PIRSF000498">
    <property type="entry name" value="Riboflavin_syn_A"/>
    <property type="match status" value="1"/>
</dbReference>
<dbReference type="InterPro" id="IPR001783">
    <property type="entry name" value="Lumazine-bd"/>
</dbReference>
<dbReference type="SUPFAM" id="SSF63380">
    <property type="entry name" value="Riboflavin synthase domain-like"/>
    <property type="match status" value="2"/>
</dbReference>
<evidence type="ECO:0000256" key="9">
    <source>
        <dbReference type="NCBIfam" id="TIGR00187"/>
    </source>
</evidence>
<comment type="pathway">
    <text evidence="3">Cofactor biosynthesis; riboflavin biosynthesis; riboflavin from 2-hydroxy-3-oxobutyl phosphate and 5-amino-6-(D-ribitylamino)uracil: step 2/2.</text>
</comment>
<dbReference type="PANTHER" id="PTHR21098">
    <property type="entry name" value="RIBOFLAVIN SYNTHASE ALPHA CHAIN"/>
    <property type="match status" value="1"/>
</dbReference>
<keyword evidence="8" id="KW-0677">Repeat</keyword>
<feature type="domain" description="Lumazine-binding" evidence="11">
    <location>
        <begin position="1"/>
        <end position="98"/>
    </location>
</feature>
<evidence type="ECO:0000256" key="6">
    <source>
        <dbReference type="ARBA" id="ARBA00022619"/>
    </source>
</evidence>
<dbReference type="STRING" id="1918946.VPAL9027_01085"/>
<comment type="catalytic activity">
    <reaction evidence="1">
        <text>2 6,7-dimethyl-8-(1-D-ribityl)lumazine + H(+) = 5-amino-6-(D-ribitylamino)uracil + riboflavin</text>
        <dbReference type="Rhea" id="RHEA:20772"/>
        <dbReference type="ChEBI" id="CHEBI:15378"/>
        <dbReference type="ChEBI" id="CHEBI:15934"/>
        <dbReference type="ChEBI" id="CHEBI:57986"/>
        <dbReference type="ChEBI" id="CHEBI:58201"/>
        <dbReference type="EC" id="2.5.1.9"/>
    </reaction>
</comment>
<dbReference type="Pfam" id="PF00677">
    <property type="entry name" value="Lum_binding"/>
    <property type="match status" value="2"/>
</dbReference>
<name>A0A1R4B2L5_9VIBR</name>
<comment type="function">
    <text evidence="2">Catalyzes the dismutation of two molecules of 6,7-dimethyl-8-ribityllumazine, resulting in the formation of riboflavin and 5-amino-6-(D-ribitylamino)uracil.</text>
</comment>
<dbReference type="InterPro" id="IPR017938">
    <property type="entry name" value="Riboflavin_synthase-like_b-brl"/>
</dbReference>
<evidence type="ECO:0000259" key="11">
    <source>
        <dbReference type="PROSITE" id="PS51177"/>
    </source>
</evidence>
<protein>
    <recommendedName>
        <fullName evidence="5 9">Riboflavin synthase</fullName>
        <ecNumber evidence="4 9">2.5.1.9</ecNumber>
    </recommendedName>
</protein>
<dbReference type="GO" id="GO:0004746">
    <property type="term" value="F:riboflavin synthase activity"/>
    <property type="evidence" value="ECO:0007669"/>
    <property type="project" value="UniProtKB-UniRule"/>
</dbReference>
<dbReference type="EMBL" id="FUFT01000002">
    <property type="protein sequence ID" value="SJL83136.1"/>
    <property type="molecule type" value="Genomic_DNA"/>
</dbReference>
<dbReference type="InterPro" id="IPR023366">
    <property type="entry name" value="ATP_synth_asu-like_sf"/>
</dbReference>
<organism evidence="12 13">
    <name type="scientific">Vibrio palustris</name>
    <dbReference type="NCBI Taxonomy" id="1918946"/>
    <lineage>
        <taxon>Bacteria</taxon>
        <taxon>Pseudomonadati</taxon>
        <taxon>Pseudomonadota</taxon>
        <taxon>Gammaproteobacteria</taxon>
        <taxon>Vibrionales</taxon>
        <taxon>Vibrionaceae</taxon>
        <taxon>Vibrio</taxon>
    </lineage>
</organism>
<dbReference type="NCBIfam" id="NF006767">
    <property type="entry name" value="PRK09289.1"/>
    <property type="match status" value="1"/>
</dbReference>
<keyword evidence="6" id="KW-0686">Riboflavin biosynthesis</keyword>
<dbReference type="NCBIfam" id="TIGR00187">
    <property type="entry name" value="ribE"/>
    <property type="match status" value="1"/>
</dbReference>
<accession>A0A1R4B2L5</accession>
<evidence type="ECO:0000256" key="4">
    <source>
        <dbReference type="ARBA" id="ARBA00012827"/>
    </source>
</evidence>
<dbReference type="PROSITE" id="PS51177">
    <property type="entry name" value="LUMAZINE_BIND"/>
    <property type="match status" value="2"/>
</dbReference>
<evidence type="ECO:0000256" key="3">
    <source>
        <dbReference type="ARBA" id="ARBA00004887"/>
    </source>
</evidence>
<feature type="repeat" description="Lumazine-binding" evidence="10">
    <location>
        <begin position="99"/>
        <end position="197"/>
    </location>
</feature>
<keyword evidence="13" id="KW-1185">Reference proteome</keyword>
<sequence length="245" mass="27059">MFTGIVQSTAQIASIRDENGIRTFEIEFEAGFCDDLTIGASVAVDGVCLTVTALLTPTLVKFDIMFKSLEITTLSEFESGQYINVERAAKDGAEIGGHPLSGHIDFTAYVRDIQHIDDNYRIRIDVTKEWLKYIFPKGYIALNGASLTVSDVNKQEGWFDVWLIPETRRMTTFESKQAGSAINVEIERGTQVVVDTVRDAIDEKLGPVLPLLNALLAANGENIDSLTQQIQLSVSQSQNNHNSKT</sequence>
<evidence type="ECO:0000256" key="7">
    <source>
        <dbReference type="ARBA" id="ARBA00022679"/>
    </source>
</evidence>
<evidence type="ECO:0000256" key="2">
    <source>
        <dbReference type="ARBA" id="ARBA00002803"/>
    </source>
</evidence>
<evidence type="ECO:0000256" key="1">
    <source>
        <dbReference type="ARBA" id="ARBA00000968"/>
    </source>
</evidence>
<gene>
    <name evidence="12" type="primary">ribC</name>
    <name evidence="12" type="ORF">VPAL9027_01085</name>
</gene>
<dbReference type="GO" id="GO:0009231">
    <property type="term" value="P:riboflavin biosynthetic process"/>
    <property type="evidence" value="ECO:0007669"/>
    <property type="project" value="UniProtKB-KW"/>
</dbReference>
<dbReference type="EC" id="2.5.1.9" evidence="4 9"/>
<dbReference type="RefSeq" id="WP_077313043.1">
    <property type="nucleotide sequence ID" value="NZ_AP024887.1"/>
</dbReference>
<dbReference type="Gene3D" id="2.40.30.20">
    <property type="match status" value="2"/>
</dbReference>
<evidence type="ECO:0000313" key="12">
    <source>
        <dbReference type="EMBL" id="SJL83136.1"/>
    </source>
</evidence>
<evidence type="ECO:0000256" key="5">
    <source>
        <dbReference type="ARBA" id="ARBA00013950"/>
    </source>
</evidence>
<dbReference type="InterPro" id="IPR026017">
    <property type="entry name" value="Lumazine-bd_dom"/>
</dbReference>
<dbReference type="AlphaFoldDB" id="A0A1R4B2L5"/>
<dbReference type="NCBIfam" id="NF009566">
    <property type="entry name" value="PRK13020.1"/>
    <property type="match status" value="1"/>
</dbReference>
<feature type="domain" description="Lumazine-binding" evidence="11">
    <location>
        <begin position="99"/>
        <end position="197"/>
    </location>
</feature>
<dbReference type="OrthoDB" id="9788537at2"/>
<keyword evidence="7 12" id="KW-0808">Transferase</keyword>
<dbReference type="Proteomes" id="UP000189475">
    <property type="component" value="Unassembled WGS sequence"/>
</dbReference>
<evidence type="ECO:0000256" key="10">
    <source>
        <dbReference type="PROSITE-ProRule" id="PRU00524"/>
    </source>
</evidence>